<dbReference type="Proteomes" id="UP000676386">
    <property type="component" value="Unassembled WGS sequence"/>
</dbReference>
<dbReference type="RefSeq" id="WP_211977032.1">
    <property type="nucleotide sequence ID" value="NZ_CBFHAM010000047.1"/>
</dbReference>
<keyword evidence="3" id="KW-1185">Reference proteome</keyword>
<keyword evidence="1" id="KW-0732">Signal</keyword>
<dbReference type="EMBL" id="JAGTXB010000026">
    <property type="protein sequence ID" value="MBS0031872.1"/>
    <property type="molecule type" value="Genomic_DNA"/>
</dbReference>
<reference evidence="2 3" key="1">
    <citation type="submission" date="2021-04" db="EMBL/GenBank/DDBJ databases">
        <title>Chitinophaga sp. nov., isolated from the rhizosphere soil.</title>
        <authorList>
            <person name="He S."/>
        </authorList>
    </citation>
    <scope>NUCLEOTIDE SEQUENCE [LARGE SCALE GENOMIC DNA]</scope>
    <source>
        <strain evidence="2 3">2R12</strain>
    </source>
</reference>
<evidence type="ECO:0000313" key="3">
    <source>
        <dbReference type="Proteomes" id="UP000676386"/>
    </source>
</evidence>
<comment type="caution">
    <text evidence="2">The sequence shown here is derived from an EMBL/GenBank/DDBJ whole genome shotgun (WGS) entry which is preliminary data.</text>
</comment>
<evidence type="ECO:0008006" key="4">
    <source>
        <dbReference type="Google" id="ProtNLM"/>
    </source>
</evidence>
<feature type="signal peptide" evidence="1">
    <location>
        <begin position="1"/>
        <end position="26"/>
    </location>
</feature>
<proteinExistence type="predicted"/>
<evidence type="ECO:0000256" key="1">
    <source>
        <dbReference type="SAM" id="SignalP"/>
    </source>
</evidence>
<accession>A0ABS5JBN4</accession>
<gene>
    <name evidence="2" type="ORF">KE626_31360</name>
</gene>
<protein>
    <recommendedName>
        <fullName evidence="4">DUF4251 domain-containing protein</fullName>
    </recommendedName>
</protein>
<sequence>MLRHFSRMSACVTCMSLMLFVSESNAQQAFTRLQQSADSTYGYAADNPVRLKNGNTDKSIINGMNYLSGLVTANKQRLVLVTRSAVPDPRGKQAIVNDRFTGGPLNGKAGILDKYVFLTADTKDTITLFIDIYNKGAVMVPVGLRYELP</sequence>
<evidence type="ECO:0000313" key="2">
    <source>
        <dbReference type="EMBL" id="MBS0031872.1"/>
    </source>
</evidence>
<organism evidence="2 3">
    <name type="scientific">Chitinophaga hostae</name>
    <dbReference type="NCBI Taxonomy" id="2831022"/>
    <lineage>
        <taxon>Bacteria</taxon>
        <taxon>Pseudomonadati</taxon>
        <taxon>Bacteroidota</taxon>
        <taxon>Chitinophagia</taxon>
        <taxon>Chitinophagales</taxon>
        <taxon>Chitinophagaceae</taxon>
        <taxon>Chitinophaga</taxon>
    </lineage>
</organism>
<feature type="chain" id="PRO_5045678389" description="DUF4251 domain-containing protein" evidence="1">
    <location>
        <begin position="27"/>
        <end position="149"/>
    </location>
</feature>
<name>A0ABS5JBN4_9BACT</name>